<dbReference type="AlphaFoldDB" id="B1JC05"/>
<reference evidence="1" key="1">
    <citation type="submission" date="2008-02" db="EMBL/GenBank/DDBJ databases">
        <title>Complete sequence of Psuedomonas putida W619.</title>
        <authorList>
            <consortium name="US DOE Joint Genome Institute"/>
            <person name="Copeland A."/>
            <person name="Lucas S."/>
            <person name="Lapidus A."/>
            <person name="Barry K."/>
            <person name="Detter J.C."/>
            <person name="Glavina del Rio T."/>
            <person name="Dalin E."/>
            <person name="Tice H."/>
            <person name="Pitluck S."/>
            <person name="Chain P."/>
            <person name="Malfatti S."/>
            <person name="Shin M."/>
            <person name="Vergez L."/>
            <person name="Schmutz J."/>
            <person name="Larimer F."/>
            <person name="Land M."/>
            <person name="Hauser L."/>
            <person name="Kyrpides N."/>
            <person name="Kim E."/>
            <person name="Taghavi S."/>
            <person name="Vangronsveld D."/>
            <person name="van der Lelie D."/>
            <person name="Richardson P."/>
        </authorList>
    </citation>
    <scope>NUCLEOTIDE SEQUENCE</scope>
    <source>
        <strain evidence="1">W619</strain>
    </source>
</reference>
<evidence type="ECO:0008006" key="2">
    <source>
        <dbReference type="Google" id="ProtNLM"/>
    </source>
</evidence>
<dbReference type="SUPFAM" id="SSF81593">
    <property type="entry name" value="Nucleotidyltransferase substrate binding subunit/domain"/>
    <property type="match status" value="1"/>
</dbReference>
<accession>B1JC05</accession>
<protein>
    <recommendedName>
        <fullName evidence="2">HEPN domain-containing protein</fullName>
    </recommendedName>
</protein>
<evidence type="ECO:0000313" key="1">
    <source>
        <dbReference type="EMBL" id="ACA74081.1"/>
    </source>
</evidence>
<gene>
    <name evidence="1" type="ordered locus">PputW619_3599</name>
</gene>
<organism evidence="1">
    <name type="scientific">Pseudomonas putida (strain W619)</name>
    <dbReference type="NCBI Taxonomy" id="390235"/>
    <lineage>
        <taxon>Bacteria</taxon>
        <taxon>Pseudomonadati</taxon>
        <taxon>Pseudomonadota</taxon>
        <taxon>Gammaproteobacteria</taxon>
        <taxon>Pseudomonadales</taxon>
        <taxon>Pseudomonadaceae</taxon>
        <taxon>Pseudomonas</taxon>
    </lineage>
</organism>
<proteinExistence type="predicted"/>
<name>B1JC05_PSEPW</name>
<dbReference type="KEGG" id="ppw:PputW619_3599"/>
<dbReference type="OrthoDB" id="8776305at2"/>
<sequence>MSNGEKMTWQQFADEYQPPSEAAWINVFAIRCFRDTGDGDYIAARLALRAGLPSQAIWSGLQAIEKYLKCILLLGRVSSKGVGHKIAEGLRLVNDRLKYSIVLPDKEQAIFNHLAESEGDRYLVASLYLCHHELTDLDALVWRLRQYCAVLDVEHYNDPPSQEVLSRSLERISEQLEGQPEGGYLEQGFLEKVLSNANHSAHDGLVWRNAMFGGNQPFSSSYGAFNFMATNSPLFLNPQIVKAVDELVYLPKGARKVFEQLALERAGELQPNSSNKS</sequence>
<dbReference type="EMBL" id="CP000949">
    <property type="protein sequence ID" value="ACA74081.1"/>
    <property type="molecule type" value="Genomic_DNA"/>
</dbReference>
<dbReference type="HOGENOM" id="CLU_1165427_0_0_6"/>